<evidence type="ECO:0000313" key="2">
    <source>
        <dbReference type="Proteomes" id="UP000515295"/>
    </source>
</evidence>
<dbReference type="Proteomes" id="UP000515295">
    <property type="component" value="Segment"/>
</dbReference>
<accession>A0A7G5B7R8</accession>
<gene>
    <name evidence="1" type="ORF">S1_00024</name>
</gene>
<dbReference type="EMBL" id="MT740725">
    <property type="protein sequence ID" value="QMV32341.1"/>
    <property type="molecule type" value="Genomic_DNA"/>
</dbReference>
<name>A0A7G5B7R8_9CAUD</name>
<proteinExistence type="predicted"/>
<sequence length="337" mass="36542">MRDTQLIAQLAGRGVVLPGTVTNISKTPDEVQMGLDAADLTPRLVGTPNAGIPSFLTTYVDPKVIEVLVAPMKAAELVGESKKGDWTTLAAAFIMAEPLTKTATYGDYSNDGHSGANVNYPQRQSYHFQTWTKWGERELDMAGAGRVDWASQLNYSSALGIAKQLNNTYLFGVAGLQNYGLTNDPRLPSPVAYGTSWATDAPDVVLNSLVTMFKALQNQSQGLIEQTDELRVGMPPSAAADLNRVNVYGLSAMKLIKDAFPKLSIVTIPEYDTASGRLVQMWAPTIMGQQSATCAFTEKMRAHAVERYSSWFQQKKSAGTWGAVIFRPLAVTQLLGV</sequence>
<reference evidence="1 2" key="1">
    <citation type="submission" date="2020-07" db="EMBL/GenBank/DDBJ databases">
        <title>Ralstonia phages.</title>
        <authorList>
            <person name="Trotereau A."/>
            <person name="Boyer C."/>
            <person name="Torres-Barcelo C."/>
        </authorList>
    </citation>
    <scope>NUCLEOTIDE SEQUENCE [LARGE SCALE GENOMIC DNA]</scope>
</reference>
<protein>
    <submittedName>
        <fullName evidence="1">Major capsid protein</fullName>
    </submittedName>
</protein>
<evidence type="ECO:0000313" key="1">
    <source>
        <dbReference type="EMBL" id="QMV32341.1"/>
    </source>
</evidence>
<organism evidence="1 2">
    <name type="scientific">Ralstonia phage Adzire</name>
    <dbReference type="NCBI Taxonomy" id="2759711"/>
    <lineage>
        <taxon>Viruses</taxon>
        <taxon>Duplodnaviria</taxon>
        <taxon>Heunggongvirae</taxon>
        <taxon>Uroviricota</taxon>
        <taxon>Caudoviricetes</taxon>
        <taxon>Bakolyvirus</taxon>
        <taxon>Bakolyvirus simangalove</taxon>
    </lineage>
</organism>